<dbReference type="PANTHER" id="PTHR34407:SF1">
    <property type="entry name" value="SGNH HYDROLASE-TYPE ESTERASE DOMAIN-CONTAINING PROTEIN"/>
    <property type="match status" value="1"/>
</dbReference>
<protein>
    <recommendedName>
        <fullName evidence="3">SGNH/GDSL hydrolase family protein</fullName>
    </recommendedName>
</protein>
<keyword evidence="2" id="KW-1185">Reference proteome</keyword>
<dbReference type="InterPro" id="IPR036514">
    <property type="entry name" value="SGNH_hydro_sf"/>
</dbReference>
<reference evidence="1 2" key="1">
    <citation type="submission" date="2016-10" db="EMBL/GenBank/DDBJ databases">
        <authorList>
            <person name="de Groot N.N."/>
        </authorList>
    </citation>
    <scope>NUCLEOTIDE SEQUENCE [LARGE SCALE GENOMIC DNA]</scope>
    <source>
        <strain evidence="1 2">743A</strain>
    </source>
</reference>
<evidence type="ECO:0008006" key="3">
    <source>
        <dbReference type="Google" id="ProtNLM"/>
    </source>
</evidence>
<proteinExistence type="predicted"/>
<dbReference type="Gene3D" id="3.40.50.1110">
    <property type="entry name" value="SGNH hydrolase"/>
    <property type="match status" value="1"/>
</dbReference>
<dbReference type="EMBL" id="FOYZ01000019">
    <property type="protein sequence ID" value="SFS05053.1"/>
    <property type="molecule type" value="Genomic_DNA"/>
</dbReference>
<evidence type="ECO:0000313" key="2">
    <source>
        <dbReference type="Proteomes" id="UP000199659"/>
    </source>
</evidence>
<gene>
    <name evidence="1" type="ORF">SAMN05661086_03438</name>
</gene>
<organism evidence="1 2">
    <name type="scientific">Anaeromicropila populeti</name>
    <dbReference type="NCBI Taxonomy" id="37658"/>
    <lineage>
        <taxon>Bacteria</taxon>
        <taxon>Bacillati</taxon>
        <taxon>Bacillota</taxon>
        <taxon>Clostridia</taxon>
        <taxon>Lachnospirales</taxon>
        <taxon>Lachnospiraceae</taxon>
        <taxon>Anaeromicropila</taxon>
    </lineage>
</organism>
<dbReference type="AlphaFoldDB" id="A0A1I6LNP7"/>
<name>A0A1I6LNP7_9FIRM</name>
<evidence type="ECO:0000313" key="1">
    <source>
        <dbReference type="EMBL" id="SFS05053.1"/>
    </source>
</evidence>
<dbReference type="STRING" id="37658.SAMN05661086_03438"/>
<dbReference type="OrthoDB" id="8233337at2"/>
<sequence length="385" mass="43691">MNISWSISEMNYTNLISKAVTVYENNYDLQKLFRRFSLTPDEPLEILFLGGSITMGYTPQGMLPACYAALTVENLKKTFHIPIVQEYNLGYSSFSAILGLSVLNRNKNTFHPHIAVVEFAVNNGFEREYVTCFEGIIQTLLFSYPSSFIIIISAINAEGYTCEAYMKEIASHYHISHISISSAISLFSEYGLSWKDYSTDMVHPNQDGHIFLSDCIRYILMQGYRSIQASILNTLPCSQPDILQKQAAAQIPPCFGDSFASARYYDADKMPGFLYSSFHPALTHPLFPCGIESVACEESSSLMIYCKKLYLIYEQSNQMHQQGQIHILVLPDNQEHYINSYSICSWGNPVIYKLIDGATKSYTINIHFTEYNQLKKFTILGFLVV</sequence>
<dbReference type="CDD" id="cd00229">
    <property type="entry name" value="SGNH_hydrolase"/>
    <property type="match status" value="1"/>
</dbReference>
<dbReference type="SUPFAM" id="SSF52266">
    <property type="entry name" value="SGNH hydrolase"/>
    <property type="match status" value="1"/>
</dbReference>
<dbReference type="PANTHER" id="PTHR34407">
    <property type="entry name" value="EXPRESSED PROTEIN"/>
    <property type="match status" value="1"/>
</dbReference>
<dbReference type="RefSeq" id="WP_092563679.1">
    <property type="nucleotide sequence ID" value="NZ_FOYZ01000019.1"/>
</dbReference>
<dbReference type="Proteomes" id="UP000199659">
    <property type="component" value="Unassembled WGS sequence"/>
</dbReference>
<accession>A0A1I6LNP7</accession>